<dbReference type="RefSeq" id="WP_062295119.1">
    <property type="nucleotide sequence ID" value="NZ_CP012036.1"/>
</dbReference>
<evidence type="ECO:0000256" key="1">
    <source>
        <dbReference type="SAM" id="MobiDB-lite"/>
    </source>
</evidence>
<organism evidence="3 4">
    <name type="scientific">Nostoc piscinale CENA21</name>
    <dbReference type="NCBI Taxonomy" id="224013"/>
    <lineage>
        <taxon>Bacteria</taxon>
        <taxon>Bacillati</taxon>
        <taxon>Cyanobacteriota</taxon>
        <taxon>Cyanophyceae</taxon>
        <taxon>Nostocales</taxon>
        <taxon>Nostocaceae</taxon>
        <taxon>Nostoc</taxon>
    </lineage>
</organism>
<feature type="signal peptide" evidence="2">
    <location>
        <begin position="1"/>
        <end position="21"/>
    </location>
</feature>
<feature type="chain" id="PRO_5005802641" description="YtkA-like domain-containing protein" evidence="2">
    <location>
        <begin position="22"/>
        <end position="296"/>
    </location>
</feature>
<dbReference type="PATRIC" id="fig|224013.5.peg.4738"/>
<dbReference type="Proteomes" id="UP000062645">
    <property type="component" value="Chromosome"/>
</dbReference>
<evidence type="ECO:0008006" key="5">
    <source>
        <dbReference type="Google" id="ProtNLM"/>
    </source>
</evidence>
<evidence type="ECO:0000313" key="3">
    <source>
        <dbReference type="EMBL" id="ALF54581.1"/>
    </source>
</evidence>
<gene>
    <name evidence="3" type="ORF">ACX27_19810</name>
</gene>
<dbReference type="STRING" id="224013.ACX27_19810"/>
<name>A0A0M4TWC9_9NOSO</name>
<dbReference type="EMBL" id="CP012036">
    <property type="protein sequence ID" value="ALF54581.1"/>
    <property type="molecule type" value="Genomic_DNA"/>
</dbReference>
<keyword evidence="2" id="KW-0732">Signal</keyword>
<reference evidence="4" key="1">
    <citation type="submission" date="2015-07" db="EMBL/GenBank/DDBJ databases">
        <title>Genome Of Nitrogen-Fixing Cyanobacterium Nostoc piscinale CENA21 From Solimoes/Amazon River Floodplain Sediments And Comparative Genomics To Uncover Biosynthetic Natural Products Potential.</title>
        <authorList>
            <person name="Leao T.F."/>
            <person name="Leao P.N."/>
            <person name="Guimaraes P.I."/>
            <person name="de Melo A.G.C."/>
            <person name="Ramos R.T.J."/>
            <person name="Silva A."/>
            <person name="Fiore M.F."/>
            <person name="Schneider M.P.C."/>
        </authorList>
    </citation>
    <scope>NUCLEOTIDE SEQUENCE [LARGE SCALE GENOMIC DNA]</scope>
    <source>
        <strain evidence="4">CENA21</strain>
    </source>
</reference>
<protein>
    <recommendedName>
        <fullName evidence="5">YtkA-like domain-containing protein</fullName>
    </recommendedName>
</protein>
<accession>A0A0M4TWC9</accession>
<evidence type="ECO:0000256" key="2">
    <source>
        <dbReference type="SAM" id="SignalP"/>
    </source>
</evidence>
<feature type="compositionally biased region" description="Polar residues" evidence="1">
    <location>
        <begin position="24"/>
        <end position="36"/>
    </location>
</feature>
<evidence type="ECO:0000313" key="4">
    <source>
        <dbReference type="Proteomes" id="UP000062645"/>
    </source>
</evidence>
<sequence>MKRFWTGIIVLSSLWIAPSCSSVTKSDKTQVSGGESQHTDHQDNMSSQHQGHSMEHPGDEAKTNITTQAKLTTPKNLLPNQPVNLVINVQDTVGKSIDKFDTFQEKLMHLIIVREDLATYDHIHPTYKGNGRFEVSANFSTPGNYSLFSDYKPSGQNEALSLMQVKIPGSIPLPKSLEKFEKTKVISNTKVNLDVANQNIQAGKEVTLNFDIKDAANNQPIKDLETYLGERGHLVIVKSSSPLTVNDYIHAHALKNSADGQIKFVTNFPQPGTYKLWMQFQRRGKVGTADFWVNVV</sequence>
<dbReference type="AlphaFoldDB" id="A0A0M4TWC9"/>
<feature type="region of interest" description="Disordered" evidence="1">
    <location>
        <begin position="24"/>
        <end position="60"/>
    </location>
</feature>
<dbReference type="OrthoDB" id="128043at2"/>
<proteinExistence type="predicted"/>
<dbReference type="KEGG" id="npz:ACX27_19810"/>
<keyword evidence="4" id="KW-1185">Reference proteome</keyword>
<reference evidence="3 4" key="2">
    <citation type="journal article" date="2016" name="Genome Announc.">
        <title>Draft Genome Sequence of the N2-Fixing Cyanobacterium Nostoc piscinale CENA21, Isolated from the Brazilian Amazon Floodplain.</title>
        <authorList>
            <person name="Leao T."/>
            <person name="Guimaraes P.I."/>
            <person name="de Melo A.G."/>
            <person name="Ramos R.T."/>
            <person name="Leao P.N."/>
            <person name="Silva A."/>
            <person name="Fiore M.F."/>
            <person name="Schneider M.P."/>
        </authorList>
    </citation>
    <scope>NUCLEOTIDE SEQUENCE [LARGE SCALE GENOMIC DNA]</scope>
    <source>
        <strain evidence="3 4">CENA21</strain>
    </source>
</reference>